<name>A0A137NXI7_CONC2</name>
<sequence length="219" mass="25431">MEYLQSIQNNLSSISELDFSSNSIANVDTLKSINKKRIRQGTKEDIIIYNDLIPPPPKSISEKYGDSFENYSPVEKLQILESTFHQKAQWIQTVIDLCHLDTIKHASDIIQKDFENHLRVLNQHKTSNDKFTSKNSGQKSYNQSPDNEDEELIFEIKSKTRRIEELKDMISTLNIENMELKQRTPIHNPKIKYRDNLRKKLAELKDNIRAADAEISSLV</sequence>
<accession>A0A137NXI7</accession>
<feature type="region of interest" description="Disordered" evidence="2">
    <location>
        <begin position="125"/>
        <end position="150"/>
    </location>
</feature>
<keyword evidence="1" id="KW-0175">Coiled coil</keyword>
<evidence type="ECO:0000313" key="3">
    <source>
        <dbReference type="EMBL" id="KXN67580.1"/>
    </source>
</evidence>
<dbReference type="AlphaFoldDB" id="A0A137NXI7"/>
<evidence type="ECO:0000256" key="1">
    <source>
        <dbReference type="SAM" id="Coils"/>
    </source>
</evidence>
<evidence type="ECO:0000313" key="4">
    <source>
        <dbReference type="Proteomes" id="UP000070444"/>
    </source>
</evidence>
<feature type="compositionally biased region" description="Polar residues" evidence="2">
    <location>
        <begin position="133"/>
        <end position="145"/>
    </location>
</feature>
<gene>
    <name evidence="3" type="ORF">CONCODRAFT_80092</name>
</gene>
<keyword evidence="4" id="KW-1185">Reference proteome</keyword>
<reference evidence="3 4" key="1">
    <citation type="journal article" date="2015" name="Genome Biol. Evol.">
        <title>Phylogenomic analyses indicate that early fungi evolved digesting cell walls of algal ancestors of land plants.</title>
        <authorList>
            <person name="Chang Y."/>
            <person name="Wang S."/>
            <person name="Sekimoto S."/>
            <person name="Aerts A.L."/>
            <person name="Choi C."/>
            <person name="Clum A."/>
            <person name="LaButti K.M."/>
            <person name="Lindquist E.A."/>
            <person name="Yee Ngan C."/>
            <person name="Ohm R.A."/>
            <person name="Salamov A.A."/>
            <person name="Grigoriev I.V."/>
            <person name="Spatafora J.W."/>
            <person name="Berbee M.L."/>
        </authorList>
    </citation>
    <scope>NUCLEOTIDE SEQUENCE [LARGE SCALE GENOMIC DNA]</scope>
    <source>
        <strain evidence="3 4">NRRL 28638</strain>
    </source>
</reference>
<protein>
    <submittedName>
        <fullName evidence="3">Uncharacterized protein</fullName>
    </submittedName>
</protein>
<dbReference type="EMBL" id="KQ964627">
    <property type="protein sequence ID" value="KXN67580.1"/>
    <property type="molecule type" value="Genomic_DNA"/>
</dbReference>
<dbReference type="Proteomes" id="UP000070444">
    <property type="component" value="Unassembled WGS sequence"/>
</dbReference>
<organism evidence="3 4">
    <name type="scientific">Conidiobolus coronatus (strain ATCC 28846 / CBS 209.66 / NRRL 28638)</name>
    <name type="common">Delacroixia coronata</name>
    <dbReference type="NCBI Taxonomy" id="796925"/>
    <lineage>
        <taxon>Eukaryota</taxon>
        <taxon>Fungi</taxon>
        <taxon>Fungi incertae sedis</taxon>
        <taxon>Zoopagomycota</taxon>
        <taxon>Entomophthoromycotina</taxon>
        <taxon>Entomophthoromycetes</taxon>
        <taxon>Entomophthorales</taxon>
        <taxon>Ancylistaceae</taxon>
        <taxon>Conidiobolus</taxon>
    </lineage>
</organism>
<evidence type="ECO:0000256" key="2">
    <source>
        <dbReference type="SAM" id="MobiDB-lite"/>
    </source>
</evidence>
<proteinExistence type="predicted"/>
<feature type="coiled-coil region" evidence="1">
    <location>
        <begin position="156"/>
        <end position="214"/>
    </location>
</feature>